<name>A0A1R1YK17_9FUNG</name>
<evidence type="ECO:0000256" key="1">
    <source>
        <dbReference type="SAM" id="MobiDB-lite"/>
    </source>
</evidence>
<feature type="region of interest" description="Disordered" evidence="1">
    <location>
        <begin position="1"/>
        <end position="22"/>
    </location>
</feature>
<sequence length="263" mass="29178">MKVKWHGVRKSEPSDFLPSPPIKNVVDEGVHDSIHEPKTAPITNCTFSPVQEEAGTGIQSGTDRESSIPITQESNRGVLQTDSEVFRQIFYIPKKTVQGTPIRPIIQVAHLYQGDTTSTLLDTKNGDHDISILGRPPDFRTVKGNIQAAHHRGPEQVQANLVPVQPVEIGNGAETNDKSHDNDNKLPKDVSQGAKIKDNPQQSRELHWKKSSYLCGSAARSSYSEATSRAQELLSQNKDFMEIEGPLEQLAVKKLQFWKDQLA</sequence>
<accession>A0A1R1YK17</accession>
<comment type="caution">
    <text evidence="2">The sequence shown here is derived from an EMBL/GenBank/DDBJ whole genome shotgun (WGS) entry which is preliminary data.</text>
</comment>
<reference evidence="3" key="1">
    <citation type="submission" date="2017-01" db="EMBL/GenBank/DDBJ databases">
        <authorList>
            <person name="Wang Y."/>
            <person name="White M."/>
            <person name="Kvist S."/>
            <person name="Moncalvo J.-M."/>
        </authorList>
    </citation>
    <scope>NUCLEOTIDE SEQUENCE [LARGE SCALE GENOMIC DNA]</scope>
    <source>
        <strain evidence="3">ID-206-W2</strain>
    </source>
</reference>
<keyword evidence="3" id="KW-1185">Reference proteome</keyword>
<dbReference type="Proteomes" id="UP000187429">
    <property type="component" value="Unassembled WGS sequence"/>
</dbReference>
<feature type="compositionally biased region" description="Basic and acidic residues" evidence="1">
    <location>
        <begin position="175"/>
        <end position="188"/>
    </location>
</feature>
<proteinExistence type="predicted"/>
<evidence type="ECO:0000313" key="2">
    <source>
        <dbReference type="EMBL" id="OMJ27248.1"/>
    </source>
</evidence>
<protein>
    <submittedName>
        <fullName evidence="2">Uncharacterized protein</fullName>
    </submittedName>
</protein>
<gene>
    <name evidence="2" type="ORF">AYI69_g3321</name>
</gene>
<feature type="region of interest" description="Disordered" evidence="1">
    <location>
        <begin position="169"/>
        <end position="203"/>
    </location>
</feature>
<evidence type="ECO:0000313" key="3">
    <source>
        <dbReference type="Proteomes" id="UP000187429"/>
    </source>
</evidence>
<organism evidence="2 3">
    <name type="scientific">Smittium culicis</name>
    <dbReference type="NCBI Taxonomy" id="133412"/>
    <lineage>
        <taxon>Eukaryota</taxon>
        <taxon>Fungi</taxon>
        <taxon>Fungi incertae sedis</taxon>
        <taxon>Zoopagomycota</taxon>
        <taxon>Kickxellomycotina</taxon>
        <taxon>Harpellomycetes</taxon>
        <taxon>Harpellales</taxon>
        <taxon>Legeriomycetaceae</taxon>
        <taxon>Smittium</taxon>
    </lineage>
</organism>
<dbReference type="EMBL" id="LSSM01001101">
    <property type="protein sequence ID" value="OMJ27248.1"/>
    <property type="molecule type" value="Genomic_DNA"/>
</dbReference>
<dbReference type="AlphaFoldDB" id="A0A1R1YK17"/>